<dbReference type="InterPro" id="IPR036876">
    <property type="entry name" value="UVR_dom_sf"/>
</dbReference>
<evidence type="ECO:0000256" key="1">
    <source>
        <dbReference type="SAM" id="MobiDB-lite"/>
    </source>
</evidence>
<dbReference type="PANTHER" id="PTHR38430:SF1">
    <property type="entry name" value="PROTEIN-ARGININE KINASE ACTIVATOR PROTEIN"/>
    <property type="match status" value="1"/>
</dbReference>
<comment type="caution">
    <text evidence="3">The sequence shown here is derived from an EMBL/GenBank/DDBJ whole genome shotgun (WGS) entry which is preliminary data.</text>
</comment>
<dbReference type="SUPFAM" id="SSF46600">
    <property type="entry name" value="C-terminal UvrC-binding domain of UvrB"/>
    <property type="match status" value="1"/>
</dbReference>
<dbReference type="Pfam" id="PF02151">
    <property type="entry name" value="UVR"/>
    <property type="match status" value="1"/>
</dbReference>
<dbReference type="Proteomes" id="UP000824260">
    <property type="component" value="Unassembled WGS sequence"/>
</dbReference>
<dbReference type="GO" id="GO:0008270">
    <property type="term" value="F:zinc ion binding"/>
    <property type="evidence" value="ECO:0007669"/>
    <property type="project" value="TreeGrafter"/>
</dbReference>
<dbReference type="AlphaFoldDB" id="A0A9D1CWZ4"/>
<reference evidence="3" key="2">
    <citation type="journal article" date="2021" name="PeerJ">
        <title>Extensive microbial diversity within the chicken gut microbiome revealed by metagenomics and culture.</title>
        <authorList>
            <person name="Gilroy R."/>
            <person name="Ravi A."/>
            <person name="Getino M."/>
            <person name="Pursley I."/>
            <person name="Horton D.L."/>
            <person name="Alikhan N.F."/>
            <person name="Baker D."/>
            <person name="Gharbi K."/>
            <person name="Hall N."/>
            <person name="Watson M."/>
            <person name="Adriaenssens E.M."/>
            <person name="Foster-Nyarko E."/>
            <person name="Jarju S."/>
            <person name="Secka A."/>
            <person name="Antonio M."/>
            <person name="Oren A."/>
            <person name="Chaudhuri R.R."/>
            <person name="La Ragione R."/>
            <person name="Hildebrand F."/>
            <person name="Pallen M.J."/>
        </authorList>
    </citation>
    <scope>NUCLEOTIDE SEQUENCE</scope>
    <source>
        <strain evidence="3">ChiSjej6B24-2974</strain>
    </source>
</reference>
<dbReference type="InterPro" id="IPR001943">
    <property type="entry name" value="UVR_dom"/>
</dbReference>
<proteinExistence type="predicted"/>
<evidence type="ECO:0000259" key="2">
    <source>
        <dbReference type="PROSITE" id="PS50151"/>
    </source>
</evidence>
<gene>
    <name evidence="3" type="ORF">IAA52_08545</name>
</gene>
<dbReference type="GO" id="GO:0005507">
    <property type="term" value="F:copper ion binding"/>
    <property type="evidence" value="ECO:0007669"/>
    <property type="project" value="TreeGrafter"/>
</dbReference>
<accession>A0A9D1CWZ4</accession>
<dbReference type="Gene3D" id="4.10.860.10">
    <property type="entry name" value="UVR domain"/>
    <property type="match status" value="1"/>
</dbReference>
<sequence>MMCDECGIRPAQFHLTTISGEEKTERNLCPVCMAKYQKQIPGLDFSNLAGLISGFLESAAATRDGEEQSDEYAELACPACGTTYAAFQKSGMLGCAECYQAFRKPLEGLLMRVHGNTQHAGRIPGGVKSDVSIRMNIDRLRQELVKAIAAEEYEEAARLRDQIRSLKQQLDPAEKAEAANNAAGEGEKDNG</sequence>
<reference evidence="3" key="1">
    <citation type="submission" date="2020-10" db="EMBL/GenBank/DDBJ databases">
        <authorList>
            <person name="Gilroy R."/>
        </authorList>
    </citation>
    <scope>NUCLEOTIDE SEQUENCE</scope>
    <source>
        <strain evidence="3">ChiSjej6B24-2974</strain>
    </source>
</reference>
<dbReference type="EMBL" id="DVFZ01000085">
    <property type="protein sequence ID" value="HIQ83138.1"/>
    <property type="molecule type" value="Genomic_DNA"/>
</dbReference>
<name>A0A9D1CWZ4_9FIRM</name>
<dbReference type="InterPro" id="IPR025542">
    <property type="entry name" value="YacH"/>
</dbReference>
<organism evidence="3 4">
    <name type="scientific">Candidatus Pullichristensenella stercorigallinarum</name>
    <dbReference type="NCBI Taxonomy" id="2840909"/>
    <lineage>
        <taxon>Bacteria</taxon>
        <taxon>Bacillati</taxon>
        <taxon>Bacillota</taxon>
        <taxon>Clostridia</taxon>
        <taxon>Candidatus Pullichristensenella</taxon>
    </lineage>
</organism>
<dbReference type="GO" id="GO:1990169">
    <property type="term" value="P:stress response to copper ion"/>
    <property type="evidence" value="ECO:0007669"/>
    <property type="project" value="TreeGrafter"/>
</dbReference>
<evidence type="ECO:0000313" key="3">
    <source>
        <dbReference type="EMBL" id="HIQ83138.1"/>
    </source>
</evidence>
<protein>
    <submittedName>
        <fullName evidence="3">UvrB/UvrC motif-containing protein</fullName>
    </submittedName>
</protein>
<dbReference type="PIRSF" id="PIRSF015034">
    <property type="entry name" value="YacH"/>
    <property type="match status" value="1"/>
</dbReference>
<dbReference type="GO" id="GO:0046870">
    <property type="term" value="F:cadmium ion binding"/>
    <property type="evidence" value="ECO:0007669"/>
    <property type="project" value="TreeGrafter"/>
</dbReference>
<feature type="domain" description="UVR" evidence="2">
    <location>
        <begin position="134"/>
        <end position="169"/>
    </location>
</feature>
<dbReference type="PROSITE" id="PS50151">
    <property type="entry name" value="UVR"/>
    <property type="match status" value="1"/>
</dbReference>
<dbReference type="PANTHER" id="PTHR38430">
    <property type="entry name" value="PROTEIN-ARGININE KINASE ACTIVATOR PROTEIN"/>
    <property type="match status" value="1"/>
</dbReference>
<feature type="region of interest" description="Disordered" evidence="1">
    <location>
        <begin position="169"/>
        <end position="191"/>
    </location>
</feature>
<dbReference type="GO" id="GO:1990170">
    <property type="term" value="P:stress response to cadmium ion"/>
    <property type="evidence" value="ECO:0007669"/>
    <property type="project" value="TreeGrafter"/>
</dbReference>
<dbReference type="GO" id="GO:0050897">
    <property type="term" value="F:cobalt ion binding"/>
    <property type="evidence" value="ECO:0007669"/>
    <property type="project" value="TreeGrafter"/>
</dbReference>
<evidence type="ECO:0000313" key="4">
    <source>
        <dbReference type="Proteomes" id="UP000824260"/>
    </source>
</evidence>